<feature type="region of interest" description="Disordered" evidence="1">
    <location>
        <begin position="114"/>
        <end position="154"/>
    </location>
</feature>
<dbReference type="InterPro" id="IPR036249">
    <property type="entry name" value="Thioredoxin-like_sf"/>
</dbReference>
<protein>
    <recommendedName>
        <fullName evidence="4">Diacylglycerol O-acyltransferase 3, cytosolic</fullName>
    </recommendedName>
</protein>
<name>A0AAN9EWX4_CLITE</name>
<dbReference type="Gene3D" id="3.40.30.10">
    <property type="entry name" value="Glutaredoxin"/>
    <property type="match status" value="1"/>
</dbReference>
<organism evidence="2 3">
    <name type="scientific">Clitoria ternatea</name>
    <name type="common">Butterfly pea</name>
    <dbReference type="NCBI Taxonomy" id="43366"/>
    <lineage>
        <taxon>Eukaryota</taxon>
        <taxon>Viridiplantae</taxon>
        <taxon>Streptophyta</taxon>
        <taxon>Embryophyta</taxon>
        <taxon>Tracheophyta</taxon>
        <taxon>Spermatophyta</taxon>
        <taxon>Magnoliopsida</taxon>
        <taxon>eudicotyledons</taxon>
        <taxon>Gunneridae</taxon>
        <taxon>Pentapetalae</taxon>
        <taxon>rosids</taxon>
        <taxon>fabids</taxon>
        <taxon>Fabales</taxon>
        <taxon>Fabaceae</taxon>
        <taxon>Papilionoideae</taxon>
        <taxon>50 kb inversion clade</taxon>
        <taxon>NPAAA clade</taxon>
        <taxon>indigoferoid/millettioid clade</taxon>
        <taxon>Phaseoleae</taxon>
        <taxon>Clitoria</taxon>
    </lineage>
</organism>
<evidence type="ECO:0008006" key="4">
    <source>
        <dbReference type="Google" id="ProtNLM"/>
    </source>
</evidence>
<evidence type="ECO:0000313" key="2">
    <source>
        <dbReference type="EMBL" id="KAK7264801.1"/>
    </source>
</evidence>
<feature type="compositionally biased region" description="Low complexity" evidence="1">
    <location>
        <begin position="139"/>
        <end position="148"/>
    </location>
</feature>
<evidence type="ECO:0000313" key="3">
    <source>
        <dbReference type="Proteomes" id="UP001359559"/>
    </source>
</evidence>
<reference evidence="2 3" key="1">
    <citation type="submission" date="2024-01" db="EMBL/GenBank/DDBJ databases">
        <title>The genomes of 5 underutilized Papilionoideae crops provide insights into root nodulation and disease resistance.</title>
        <authorList>
            <person name="Yuan L."/>
        </authorList>
    </citation>
    <scope>NUCLEOTIDE SEQUENCE [LARGE SCALE GENOMIC DNA]</scope>
    <source>
        <strain evidence="2">LY-2023</strain>
        <tissue evidence="2">Leaf</tissue>
    </source>
</reference>
<dbReference type="EMBL" id="JAYKXN010000008">
    <property type="protein sequence ID" value="KAK7264801.1"/>
    <property type="molecule type" value="Genomic_DNA"/>
</dbReference>
<gene>
    <name evidence="2" type="ORF">RJT34_32412</name>
</gene>
<dbReference type="Proteomes" id="UP001359559">
    <property type="component" value="Unassembled WGS sequence"/>
</dbReference>
<dbReference type="AlphaFoldDB" id="A0AAN9EWX4"/>
<keyword evidence="3" id="KW-1185">Reference proteome</keyword>
<evidence type="ECO:0000256" key="1">
    <source>
        <dbReference type="SAM" id="MobiDB-lite"/>
    </source>
</evidence>
<dbReference type="CDD" id="cd02980">
    <property type="entry name" value="TRX_Fd_family"/>
    <property type="match status" value="1"/>
</dbReference>
<dbReference type="SUPFAM" id="SSF52833">
    <property type="entry name" value="Thioredoxin-like"/>
    <property type="match status" value="1"/>
</dbReference>
<proteinExistence type="predicted"/>
<accession>A0AAN9EWX4</accession>
<feature type="compositionally biased region" description="Basic residues" evidence="1">
    <location>
        <begin position="120"/>
        <end position="133"/>
    </location>
</feature>
<comment type="caution">
    <text evidence="2">The sequence shown here is derived from an EMBL/GenBank/DDBJ whole genome shotgun (WGS) entry which is preliminary data.</text>
</comment>
<sequence length="330" mass="35087">MEVSGTVLRQVSYVSGYGTHTKSRGVWARPRPMVRMATGSGFCDEGHVQYYQESKKGTGSPVLTTKKKLKLIKGLSKLGFSFDPEKRALLHDIQPNLTLDVSEALLRELEEVRAKEKEMKKKKKQEKKAKLKASKMNCESSSSSSSESSDSDCDQVVDMNSIRGGVGVVAPATVDETPPQTTIVEDVSASHPAMGLCCKNDTCVGSSISVGFKESDVVNTSQKKIEVCMGNKCKKSGAAALLQEFEKVVGVEGGGGAVVACKCMGKCKTAPNVRIQNSVDHGLAEDLNDSVNIPANPICIGVGLEDVDAIVARFLGENQRDLGVAGAAAT</sequence>